<dbReference type="OrthoDB" id="9976668at2"/>
<comment type="caution">
    <text evidence="1">The sequence shown here is derived from an EMBL/GenBank/DDBJ whole genome shotgun (WGS) entry which is preliminary data.</text>
</comment>
<reference evidence="1" key="1">
    <citation type="journal article" date="2016" name="Genome Announc.">
        <title>Draft genomes of two strains of Paenibacillus glucanolyticus with capability to degrade lignocellulose.</title>
        <authorList>
            <person name="Mathews S.L."/>
            <person name="Pawlak J."/>
            <person name="Grunden A.M."/>
        </authorList>
    </citation>
    <scope>NUCLEOTIDE SEQUENCE [LARGE SCALE GENOMIC DNA]</scope>
    <source>
        <strain evidence="1">SLM1</strain>
    </source>
</reference>
<dbReference type="AlphaFoldDB" id="A0A163G879"/>
<name>A0A163G879_9BACL</name>
<proteinExistence type="predicted"/>
<gene>
    <name evidence="1" type="ORF">AWU65_02015</name>
</gene>
<dbReference type="EMBL" id="LWMH01000001">
    <property type="protein sequence ID" value="KZS44789.1"/>
    <property type="molecule type" value="Genomic_DNA"/>
</dbReference>
<organism evidence="1 2">
    <name type="scientific">Paenibacillus glucanolyticus</name>
    <dbReference type="NCBI Taxonomy" id="59843"/>
    <lineage>
        <taxon>Bacteria</taxon>
        <taxon>Bacillati</taxon>
        <taxon>Bacillota</taxon>
        <taxon>Bacilli</taxon>
        <taxon>Bacillales</taxon>
        <taxon>Paenibacillaceae</taxon>
        <taxon>Paenibacillus</taxon>
    </lineage>
</organism>
<accession>A0A163G879</accession>
<keyword evidence="2" id="KW-1185">Reference proteome</keyword>
<protein>
    <submittedName>
        <fullName evidence="1">Uncharacterized protein</fullName>
    </submittedName>
</protein>
<evidence type="ECO:0000313" key="2">
    <source>
        <dbReference type="Proteomes" id="UP000076796"/>
    </source>
</evidence>
<dbReference type="RefSeq" id="WP_063477374.1">
    <property type="nucleotide sequence ID" value="NZ_CBCSBX010000023.1"/>
</dbReference>
<dbReference type="Proteomes" id="UP000076796">
    <property type="component" value="Unassembled WGS sequence"/>
</dbReference>
<evidence type="ECO:0000313" key="1">
    <source>
        <dbReference type="EMBL" id="KZS44789.1"/>
    </source>
</evidence>
<sequence>MSEDIRKVFDSDSKTKKRAANGSFSRVKSGRGGMVTAYTLMTKEQQLEYTQCGDGKSYNIYEQIIPIEQFKHLPLDIRKRCWSEWIDKFFMKDILQTWSVKSIDELNLILDEIDIPLVNGHWVEDTSVFLEELPAGVNIEEDSSMTLSDLIASDATVQNFNVDGEMMTRDLIRILEQVITEVRGSNRKFYVGLSIQEMI</sequence>